<dbReference type="SUPFAM" id="SSF57889">
    <property type="entry name" value="Cysteine-rich domain"/>
    <property type="match status" value="2"/>
</dbReference>
<dbReference type="AlphaFoldDB" id="A0AA88DN99"/>
<evidence type="ECO:0000256" key="1">
    <source>
        <dbReference type="ARBA" id="ARBA00022737"/>
    </source>
</evidence>
<accession>A0AA88DN99</accession>
<proteinExistence type="predicted"/>
<organism evidence="3 4">
    <name type="scientific">Ficus carica</name>
    <name type="common">Common fig</name>
    <dbReference type="NCBI Taxonomy" id="3494"/>
    <lineage>
        <taxon>Eukaryota</taxon>
        <taxon>Viridiplantae</taxon>
        <taxon>Streptophyta</taxon>
        <taxon>Embryophyta</taxon>
        <taxon>Tracheophyta</taxon>
        <taxon>Spermatophyta</taxon>
        <taxon>Magnoliopsida</taxon>
        <taxon>eudicotyledons</taxon>
        <taxon>Gunneridae</taxon>
        <taxon>Pentapetalae</taxon>
        <taxon>rosids</taxon>
        <taxon>fabids</taxon>
        <taxon>Rosales</taxon>
        <taxon>Moraceae</taxon>
        <taxon>Ficeae</taxon>
        <taxon>Ficus</taxon>
    </lineage>
</organism>
<dbReference type="PANTHER" id="PTHR32410">
    <property type="entry name" value="CYSTEINE/HISTIDINE-RICH C1 DOMAIN FAMILY PROTEIN"/>
    <property type="match status" value="1"/>
</dbReference>
<reference evidence="3" key="1">
    <citation type="submission" date="2023-07" db="EMBL/GenBank/DDBJ databases">
        <title>draft genome sequence of fig (Ficus carica).</title>
        <authorList>
            <person name="Takahashi T."/>
            <person name="Nishimura K."/>
        </authorList>
    </citation>
    <scope>NUCLEOTIDE SEQUENCE</scope>
</reference>
<dbReference type="EMBL" id="BTGU01000077">
    <property type="protein sequence ID" value="GMN58285.1"/>
    <property type="molecule type" value="Genomic_DNA"/>
</dbReference>
<dbReference type="PANTHER" id="PTHR32410:SF203">
    <property type="entry name" value="CYSTEINE_HISTIDINE-RICH C1 DOMAIN FAMILY PROTEIN"/>
    <property type="match status" value="1"/>
</dbReference>
<keyword evidence="1" id="KW-0677">Repeat</keyword>
<name>A0AA88DN99_FICCA</name>
<comment type="caution">
    <text evidence="3">The sequence shown here is derived from an EMBL/GenBank/DDBJ whole genome shotgun (WGS) entry which is preliminary data.</text>
</comment>
<dbReference type="Pfam" id="PF03107">
    <property type="entry name" value="C1_2"/>
    <property type="match status" value="1"/>
</dbReference>
<dbReference type="Proteomes" id="UP001187192">
    <property type="component" value="Unassembled WGS sequence"/>
</dbReference>
<keyword evidence="4" id="KW-1185">Reference proteome</keyword>
<feature type="domain" description="DC1" evidence="2">
    <location>
        <begin position="210"/>
        <end position="259"/>
    </location>
</feature>
<evidence type="ECO:0000313" key="3">
    <source>
        <dbReference type="EMBL" id="GMN58285.1"/>
    </source>
</evidence>
<dbReference type="InterPro" id="IPR004146">
    <property type="entry name" value="DC1"/>
</dbReference>
<dbReference type="InterPro" id="IPR046349">
    <property type="entry name" value="C1-like_sf"/>
</dbReference>
<dbReference type="InterPro" id="IPR053192">
    <property type="entry name" value="Vacuole_Formation_Reg"/>
</dbReference>
<sequence>MTCATIPLPTILTSDDVDGGGQHHNVPQYACHQNPMILVEHENERKGRANCFACHSLWSGPAYSCTSKECENFLHKSCADLQRKIKHPFHSRHPLILQVSKPRSCRSCCEKNCSLIFSCREDGCEFHLCPNCVSLDTIVNCRSHDHLLPLVKNASCEIQCDACQKSFKSWVGAVPDEVNHTRSFLFPCMECDFNLHFLCGPLPITIKYEYHIHPLILHDHLILEDDSDQYCCDVCEEEVDQQFRIYYCEDCKYIAHIHCLTSEIMKAIKEDTKGGVLRALGEDRWDEFDVESISDQTEANTKEELTLKDIMDSITDPAEKVMLVDPFKSADSNTTNRRNFHEIMRKHLNSRFNRDGSLVDIERIQQYFCLHDDEFKNFCWELLCFTPEEGMKIDDKYLRQKVENVDGYKVPKTLAPILKAFIRKNNGHLGMKESLTPQMKSIAATLVCIVVDEMCRTKVEDVKWDDLKHWAFYLLGICSTTGFEIEELDPFEGSFSVVVRAFLGQEAIRYKENSIRKLQSEIAEFEAGLERCKGLLEKHKGFGTSSASDFMKNECFKVASELKGKDVGRVMFEM</sequence>
<evidence type="ECO:0000313" key="4">
    <source>
        <dbReference type="Proteomes" id="UP001187192"/>
    </source>
</evidence>
<protein>
    <recommendedName>
        <fullName evidence="2">DC1 domain-containing protein</fullName>
    </recommendedName>
</protein>
<evidence type="ECO:0000259" key="2">
    <source>
        <dbReference type="Pfam" id="PF03107"/>
    </source>
</evidence>
<dbReference type="Gramene" id="FCD_00030781-RA">
    <property type="protein sequence ID" value="FCD_00030781-RA:cds"/>
    <property type="gene ID" value="FCD_00030781"/>
</dbReference>
<gene>
    <name evidence="3" type="ORF">TIFTF001_027382</name>
</gene>